<reference evidence="1 2" key="1">
    <citation type="submission" date="2013-12" db="EMBL/GenBank/DDBJ databases">
        <title>A Varibaculum cambriense genome reconstructed from a premature infant gut community with otherwise low bacterial novelty that shifts toward anaerobic metabolism during the third week of life.</title>
        <authorList>
            <person name="Brown C.T."/>
            <person name="Sharon I."/>
            <person name="Thomas B.C."/>
            <person name="Castelle C.J."/>
            <person name="Morowitz M.J."/>
            <person name="Banfield J.F."/>
        </authorList>
    </citation>
    <scope>NUCLEOTIDE SEQUENCE [LARGE SCALE GENOMIC DNA]</scope>
    <source>
        <strain evidence="2">DORA_12</strain>
    </source>
</reference>
<gene>
    <name evidence="1" type="ORF">Q605_AUC00904G0001</name>
</gene>
<keyword evidence="1" id="KW-0418">Kinase</keyword>
<dbReference type="AlphaFoldDB" id="W1VAF2"/>
<evidence type="ECO:0000313" key="2">
    <source>
        <dbReference type="Proteomes" id="UP000018852"/>
    </source>
</evidence>
<organism evidence="1 2">
    <name type="scientific">Actinomyces urogenitalis DORA_12</name>
    <dbReference type="NCBI Taxonomy" id="1403939"/>
    <lineage>
        <taxon>Bacteria</taxon>
        <taxon>Bacillati</taxon>
        <taxon>Actinomycetota</taxon>
        <taxon>Actinomycetes</taxon>
        <taxon>Actinomycetales</taxon>
        <taxon>Actinomycetaceae</taxon>
        <taxon>Actinomyces</taxon>
    </lineage>
</organism>
<comment type="caution">
    <text evidence="1">The sequence shown here is derived from an EMBL/GenBank/DDBJ whole genome shotgun (WGS) entry which is preliminary data.</text>
</comment>
<proteinExistence type="predicted"/>
<feature type="non-terminal residue" evidence="1">
    <location>
        <position position="45"/>
    </location>
</feature>
<keyword evidence="1" id="KW-0808">Transferase</keyword>
<dbReference type="EMBL" id="AZLV01000904">
    <property type="protein sequence ID" value="ETJ03003.1"/>
    <property type="molecule type" value="Genomic_DNA"/>
</dbReference>
<accession>W1VAF2</accession>
<protein>
    <submittedName>
        <fullName evidence="1">Sensor histidine kinase</fullName>
    </submittedName>
</protein>
<evidence type="ECO:0000313" key="1">
    <source>
        <dbReference type="EMBL" id="ETJ03003.1"/>
    </source>
</evidence>
<name>W1VAF2_9ACTO</name>
<dbReference type="GO" id="GO:0016301">
    <property type="term" value="F:kinase activity"/>
    <property type="evidence" value="ECO:0007669"/>
    <property type="project" value="UniProtKB-KW"/>
</dbReference>
<dbReference type="Proteomes" id="UP000018852">
    <property type="component" value="Unassembled WGS sequence"/>
</dbReference>
<sequence length="45" mass="4611">MTLQPPEVPTAQPDGVSEDEQLVVAVVSPASLGSQAAHEVEAAVR</sequence>